<dbReference type="Pfam" id="PF00990">
    <property type="entry name" value="GGDEF"/>
    <property type="match status" value="1"/>
</dbReference>
<dbReference type="CDD" id="cd00130">
    <property type="entry name" value="PAS"/>
    <property type="match status" value="2"/>
</dbReference>
<dbReference type="InterPro" id="IPR013656">
    <property type="entry name" value="PAS_4"/>
</dbReference>
<dbReference type="AlphaFoldDB" id="A0A212K666"/>
<name>A0A212K666_9BACT</name>
<dbReference type="InterPro" id="IPR000014">
    <property type="entry name" value="PAS"/>
</dbReference>
<dbReference type="EMBL" id="FLUP01000001">
    <property type="protein sequence ID" value="SBW06995.1"/>
    <property type="molecule type" value="Genomic_DNA"/>
</dbReference>
<dbReference type="PROSITE" id="PS50887">
    <property type="entry name" value="GGDEF"/>
    <property type="match status" value="1"/>
</dbReference>
<reference evidence="3" key="1">
    <citation type="submission" date="2016-04" db="EMBL/GenBank/DDBJ databases">
        <authorList>
            <person name="Evans L.H."/>
            <person name="Alamgir A."/>
            <person name="Owens N."/>
            <person name="Weber N.D."/>
            <person name="Virtaneva K."/>
            <person name="Barbian K."/>
            <person name="Babar A."/>
            <person name="Rosenke K."/>
        </authorList>
    </citation>
    <scope>NUCLEOTIDE SEQUENCE</scope>
    <source>
        <strain evidence="3">92-2</strain>
    </source>
</reference>
<dbReference type="PROSITE" id="PS50112">
    <property type="entry name" value="PAS"/>
    <property type="match status" value="2"/>
</dbReference>
<dbReference type="InterPro" id="IPR000160">
    <property type="entry name" value="GGDEF_dom"/>
</dbReference>
<evidence type="ECO:0000259" key="2">
    <source>
        <dbReference type="PROSITE" id="PS50887"/>
    </source>
</evidence>
<evidence type="ECO:0000259" key="1">
    <source>
        <dbReference type="PROSITE" id="PS50112"/>
    </source>
</evidence>
<dbReference type="PANTHER" id="PTHR44757">
    <property type="entry name" value="DIGUANYLATE CYCLASE DGCP"/>
    <property type="match status" value="1"/>
</dbReference>
<dbReference type="InterPro" id="IPR013767">
    <property type="entry name" value="PAS_fold"/>
</dbReference>
<dbReference type="SUPFAM" id="SSF55073">
    <property type="entry name" value="Nucleotide cyclase"/>
    <property type="match status" value="1"/>
</dbReference>
<dbReference type="InterPro" id="IPR052155">
    <property type="entry name" value="Biofilm_reg_signaling"/>
</dbReference>
<feature type="domain" description="PAS" evidence="1">
    <location>
        <begin position="256"/>
        <end position="299"/>
    </location>
</feature>
<feature type="domain" description="PAS" evidence="1">
    <location>
        <begin position="132"/>
        <end position="177"/>
    </location>
</feature>
<dbReference type="NCBIfam" id="TIGR00254">
    <property type="entry name" value="GGDEF"/>
    <property type="match status" value="1"/>
</dbReference>
<dbReference type="GO" id="GO:0006355">
    <property type="term" value="P:regulation of DNA-templated transcription"/>
    <property type="evidence" value="ECO:0007669"/>
    <property type="project" value="InterPro"/>
</dbReference>
<dbReference type="InterPro" id="IPR029787">
    <property type="entry name" value="Nucleotide_cyclase"/>
</dbReference>
<dbReference type="NCBIfam" id="TIGR00229">
    <property type="entry name" value="sensory_box"/>
    <property type="match status" value="2"/>
</dbReference>
<dbReference type="Pfam" id="PF00989">
    <property type="entry name" value="PAS"/>
    <property type="match status" value="1"/>
</dbReference>
<dbReference type="InterPro" id="IPR035965">
    <property type="entry name" value="PAS-like_dom_sf"/>
</dbReference>
<dbReference type="Pfam" id="PF08448">
    <property type="entry name" value="PAS_4"/>
    <property type="match status" value="1"/>
</dbReference>
<dbReference type="SMART" id="SM00267">
    <property type="entry name" value="GGDEF"/>
    <property type="match status" value="1"/>
</dbReference>
<dbReference type="Gene3D" id="3.30.450.20">
    <property type="entry name" value="PAS domain"/>
    <property type="match status" value="2"/>
</dbReference>
<gene>
    <name evidence="3" type="ORF">KM92DES2_12271</name>
</gene>
<dbReference type="InterPro" id="IPR043128">
    <property type="entry name" value="Rev_trsase/Diguanyl_cyclase"/>
</dbReference>
<dbReference type="PANTHER" id="PTHR44757:SF2">
    <property type="entry name" value="BIOFILM ARCHITECTURE MAINTENANCE PROTEIN MBAA"/>
    <property type="match status" value="1"/>
</dbReference>
<dbReference type="Gene3D" id="3.30.70.270">
    <property type="match status" value="1"/>
</dbReference>
<organism evidence="3">
    <name type="scientific">uncultured Desulfovibrio sp</name>
    <dbReference type="NCBI Taxonomy" id="167968"/>
    <lineage>
        <taxon>Bacteria</taxon>
        <taxon>Pseudomonadati</taxon>
        <taxon>Thermodesulfobacteriota</taxon>
        <taxon>Desulfovibrionia</taxon>
        <taxon>Desulfovibrionales</taxon>
        <taxon>Desulfovibrionaceae</taxon>
        <taxon>Desulfovibrio</taxon>
        <taxon>environmental samples</taxon>
    </lineage>
</organism>
<dbReference type="RefSeq" id="WP_256267706.1">
    <property type="nucleotide sequence ID" value="NZ_LT598928.1"/>
</dbReference>
<protein>
    <submittedName>
        <fullName evidence="3">Diguanylate cyclase (GGDEF) domain-containing protein</fullName>
    </submittedName>
</protein>
<evidence type="ECO:0000313" key="3">
    <source>
        <dbReference type="EMBL" id="SBW06995.1"/>
    </source>
</evidence>
<accession>A0A212K666</accession>
<sequence>MYHHMLHIFLHCTDALLESSLRRASAHPGFTHVITAACESKCGQDATALPNLAEADIVLLDGTALAQLPAMRKAAKSGAQFILVDDGAREPTVELLSLLDHLWPVSASASRYDFYVARLLDAVRQRREHELTTQHFETIINLTSDLVWVKDAKGSHVKVNKAFCRLVGKSRQLVEGRGHYFIWDLEPEEYAQGEFVCLETDQIVMNSGEPGEFDEVIKAPQGMRQFKTRKAPLFNADGSIMGTVGIAHDVTDLANMTAELDLVLQSIPYPVMILDSNKHIVNFNDRFKKLFGIGSTDYIAGESRDVLRQRAVERLGFSRNGRHVVMRSVVDGLEKHIDMYESEILDIFKNVIGMICIYRDVTRQLQIERRLTLRANTDDLTELFNRHYFFRSIPATLSAGAGLAYIDLDNFKHVNDKFGHHAGDKALILTAQILRKHLRDAVIARLGGDEFAAFFPESCSKALLRNCAEELLVAMDEAFDGHEAFAGLSASIGITLAEQPGLARDDLVRQGDVAMYEAKRLGKRRYCVYSASLE</sequence>
<dbReference type="SMART" id="SM00091">
    <property type="entry name" value="PAS"/>
    <property type="match status" value="2"/>
</dbReference>
<dbReference type="SUPFAM" id="SSF55785">
    <property type="entry name" value="PYP-like sensor domain (PAS domain)"/>
    <property type="match status" value="2"/>
</dbReference>
<dbReference type="CDD" id="cd01949">
    <property type="entry name" value="GGDEF"/>
    <property type="match status" value="1"/>
</dbReference>
<proteinExistence type="predicted"/>
<feature type="domain" description="GGDEF" evidence="2">
    <location>
        <begin position="399"/>
        <end position="531"/>
    </location>
</feature>